<keyword evidence="1" id="KW-0175">Coiled coil</keyword>
<proteinExistence type="predicted"/>
<dbReference type="GO" id="GO:0033328">
    <property type="term" value="F:peroxisome membrane targeting sequence binding"/>
    <property type="evidence" value="ECO:0007669"/>
    <property type="project" value="TreeGrafter"/>
</dbReference>
<name>A0AAW1WTD5_RUBAR</name>
<dbReference type="Proteomes" id="UP001457282">
    <property type="component" value="Unassembled WGS sequence"/>
</dbReference>
<keyword evidence="3" id="KW-1185">Reference proteome</keyword>
<accession>A0AAW1WTD5</accession>
<evidence type="ECO:0000313" key="3">
    <source>
        <dbReference type="Proteomes" id="UP001457282"/>
    </source>
</evidence>
<feature type="coiled-coil region" evidence="1">
    <location>
        <begin position="35"/>
        <end position="69"/>
    </location>
</feature>
<evidence type="ECO:0000256" key="1">
    <source>
        <dbReference type="SAM" id="Coils"/>
    </source>
</evidence>
<comment type="caution">
    <text evidence="2">The sequence shown here is derived from an EMBL/GenBank/DDBJ whole genome shotgun (WGS) entry which is preliminary data.</text>
</comment>
<dbReference type="PANTHER" id="PTHR12774:SF2">
    <property type="entry name" value="PEROXISOMAL BIOGENESIS FACTOR 19"/>
    <property type="match status" value="1"/>
</dbReference>
<dbReference type="InterPro" id="IPR038322">
    <property type="entry name" value="Pex19_C_sf"/>
</dbReference>
<reference evidence="2 3" key="1">
    <citation type="journal article" date="2023" name="G3 (Bethesda)">
        <title>A chromosome-length genome assembly and annotation of blackberry (Rubus argutus, cv. 'Hillquist').</title>
        <authorList>
            <person name="Bruna T."/>
            <person name="Aryal R."/>
            <person name="Dudchenko O."/>
            <person name="Sargent D.J."/>
            <person name="Mead D."/>
            <person name="Buti M."/>
            <person name="Cavallini A."/>
            <person name="Hytonen T."/>
            <person name="Andres J."/>
            <person name="Pham M."/>
            <person name="Weisz D."/>
            <person name="Mascagni F."/>
            <person name="Usai G."/>
            <person name="Natali L."/>
            <person name="Bassil N."/>
            <person name="Fernandez G.E."/>
            <person name="Lomsadze A."/>
            <person name="Armour M."/>
            <person name="Olukolu B."/>
            <person name="Poorten T."/>
            <person name="Britton C."/>
            <person name="Davik J."/>
            <person name="Ashrafi H."/>
            <person name="Aiden E.L."/>
            <person name="Borodovsky M."/>
            <person name="Worthington M."/>
        </authorList>
    </citation>
    <scope>NUCLEOTIDE SEQUENCE [LARGE SCALE GENOMIC DNA]</scope>
    <source>
        <strain evidence="2">PI 553951</strain>
    </source>
</reference>
<protein>
    <submittedName>
        <fullName evidence="2">Uncharacterized protein</fullName>
    </submittedName>
</protein>
<dbReference type="GO" id="GO:0045046">
    <property type="term" value="P:protein import into peroxisome membrane"/>
    <property type="evidence" value="ECO:0007669"/>
    <property type="project" value="TreeGrafter"/>
</dbReference>
<dbReference type="AlphaFoldDB" id="A0AAW1WTD5"/>
<dbReference type="Pfam" id="PF04614">
    <property type="entry name" value="Pex19"/>
    <property type="match status" value="1"/>
</dbReference>
<evidence type="ECO:0000313" key="2">
    <source>
        <dbReference type="EMBL" id="KAK9927567.1"/>
    </source>
</evidence>
<dbReference type="EMBL" id="JBEDUW010000005">
    <property type="protein sequence ID" value="KAK9927567.1"/>
    <property type="molecule type" value="Genomic_DNA"/>
</dbReference>
<sequence length="279" mass="31661">MANNSENVDKLLDGALDDLRNHNLSQTCSCLQRCLMKFQRGLAELAEAVKELETRAEQLCVKFDELAEAVKRLVTMIDQSFSKDQIVKIVVKVVQEITSSERGLGMFNDLEKGLDTSCTCCDTQDAMAAQASGDDFSNNPIMVGWLKQFENHVGPKDIGMRSKIETVLRQFLPKLILTLLCERIKNIGELYPKWLKENEASLSKEEYDRFICQLELIKHLNEVYEHDPVNYNKSFEMLQKIQDCSEPPNAIVQELMLGLPFGLPNLWQLSPEMPESAGN</sequence>
<dbReference type="InterPro" id="IPR006708">
    <property type="entry name" value="Pex19"/>
</dbReference>
<organism evidence="2 3">
    <name type="scientific">Rubus argutus</name>
    <name type="common">Southern blackberry</name>
    <dbReference type="NCBI Taxonomy" id="59490"/>
    <lineage>
        <taxon>Eukaryota</taxon>
        <taxon>Viridiplantae</taxon>
        <taxon>Streptophyta</taxon>
        <taxon>Embryophyta</taxon>
        <taxon>Tracheophyta</taxon>
        <taxon>Spermatophyta</taxon>
        <taxon>Magnoliopsida</taxon>
        <taxon>eudicotyledons</taxon>
        <taxon>Gunneridae</taxon>
        <taxon>Pentapetalae</taxon>
        <taxon>rosids</taxon>
        <taxon>fabids</taxon>
        <taxon>Rosales</taxon>
        <taxon>Rosaceae</taxon>
        <taxon>Rosoideae</taxon>
        <taxon>Rosoideae incertae sedis</taxon>
        <taxon>Rubus</taxon>
    </lineage>
</organism>
<dbReference type="GO" id="GO:0005778">
    <property type="term" value="C:peroxisomal membrane"/>
    <property type="evidence" value="ECO:0007669"/>
    <property type="project" value="TreeGrafter"/>
</dbReference>
<dbReference type="Gene3D" id="1.20.120.900">
    <property type="entry name" value="Pex19, mPTS binding domain"/>
    <property type="match status" value="1"/>
</dbReference>
<gene>
    <name evidence="2" type="ORF">M0R45_024748</name>
</gene>
<dbReference type="PANTHER" id="PTHR12774">
    <property type="entry name" value="PEROXISOMAL BIOGENESIS FACTOR 19"/>
    <property type="match status" value="1"/>
</dbReference>